<gene>
    <name evidence="2" type="ORF">K7X08_029473</name>
</gene>
<name>A0A9Q1L0W3_9SOLA</name>
<comment type="caution">
    <text evidence="2">The sequence shown here is derived from an EMBL/GenBank/DDBJ whole genome shotgun (WGS) entry which is preliminary data.</text>
</comment>
<keyword evidence="3" id="KW-1185">Reference proteome</keyword>
<evidence type="ECO:0000256" key="1">
    <source>
        <dbReference type="SAM" id="MobiDB-lite"/>
    </source>
</evidence>
<evidence type="ECO:0000313" key="2">
    <source>
        <dbReference type="EMBL" id="KAJ8526996.1"/>
    </source>
</evidence>
<dbReference type="Proteomes" id="UP001152561">
    <property type="component" value="Unassembled WGS sequence"/>
</dbReference>
<feature type="compositionally biased region" description="Low complexity" evidence="1">
    <location>
        <begin position="63"/>
        <end position="74"/>
    </location>
</feature>
<sequence length="153" mass="17090">MAKTIEKNSPQPNKPLIWDCGSSLYDSFELKSFERQLDSAIASRSFSMPHLPDRRVLIPPPQQSTQPISKKSSRISRSFQKLLKSVFRAKQSNSPFFQGQNRDGFYVVYDKSGALTTIPEGPEYDGLSPEIKSLVRRTGSERFAATSIGISCA</sequence>
<dbReference type="PANTHER" id="PTHR33978:SF4">
    <property type="entry name" value="SERINE_THREONINE-KINASE"/>
    <property type="match status" value="1"/>
</dbReference>
<evidence type="ECO:0008006" key="4">
    <source>
        <dbReference type="Google" id="ProtNLM"/>
    </source>
</evidence>
<dbReference type="AlphaFoldDB" id="A0A9Q1L0W3"/>
<dbReference type="OrthoDB" id="1932439at2759"/>
<evidence type="ECO:0000313" key="3">
    <source>
        <dbReference type="Proteomes" id="UP001152561"/>
    </source>
</evidence>
<reference evidence="3" key="1">
    <citation type="journal article" date="2023" name="Proc. Natl. Acad. Sci. U.S.A.">
        <title>Genomic and structural basis for evolution of tropane alkaloid biosynthesis.</title>
        <authorList>
            <person name="Wanga Y.-J."/>
            <person name="Taina T."/>
            <person name="Yua J.-Y."/>
            <person name="Lia J."/>
            <person name="Xua B."/>
            <person name="Chenc J."/>
            <person name="D'Auriad J.C."/>
            <person name="Huanga J.-P."/>
            <person name="Huanga S.-X."/>
        </authorList>
    </citation>
    <scope>NUCLEOTIDE SEQUENCE [LARGE SCALE GENOMIC DNA]</scope>
    <source>
        <strain evidence="3">cv. KIB-2019</strain>
    </source>
</reference>
<feature type="region of interest" description="Disordered" evidence="1">
    <location>
        <begin position="52"/>
        <end position="74"/>
    </location>
</feature>
<organism evidence="2 3">
    <name type="scientific">Anisodus acutangulus</name>
    <dbReference type="NCBI Taxonomy" id="402998"/>
    <lineage>
        <taxon>Eukaryota</taxon>
        <taxon>Viridiplantae</taxon>
        <taxon>Streptophyta</taxon>
        <taxon>Embryophyta</taxon>
        <taxon>Tracheophyta</taxon>
        <taxon>Spermatophyta</taxon>
        <taxon>Magnoliopsida</taxon>
        <taxon>eudicotyledons</taxon>
        <taxon>Gunneridae</taxon>
        <taxon>Pentapetalae</taxon>
        <taxon>asterids</taxon>
        <taxon>lamiids</taxon>
        <taxon>Solanales</taxon>
        <taxon>Solanaceae</taxon>
        <taxon>Solanoideae</taxon>
        <taxon>Hyoscyameae</taxon>
        <taxon>Anisodus</taxon>
    </lineage>
</organism>
<dbReference type="PANTHER" id="PTHR33978">
    <property type="entry name" value="SERINE/THREONINE-KINASE"/>
    <property type="match status" value="1"/>
</dbReference>
<protein>
    <recommendedName>
        <fullName evidence="4">Avr9/Cf-9 rapidly elicited protein 194</fullName>
    </recommendedName>
</protein>
<dbReference type="EMBL" id="JAJAGQ010000024">
    <property type="protein sequence ID" value="KAJ8526996.1"/>
    <property type="molecule type" value="Genomic_DNA"/>
</dbReference>
<accession>A0A9Q1L0W3</accession>
<proteinExistence type="predicted"/>